<evidence type="ECO:0000313" key="12">
    <source>
        <dbReference type="EMBL" id="KAK2979394.1"/>
    </source>
</evidence>
<accession>A0AA88UC84</accession>
<evidence type="ECO:0000256" key="2">
    <source>
        <dbReference type="ARBA" id="ARBA00022614"/>
    </source>
</evidence>
<feature type="domain" description="NB-ARC" evidence="8">
    <location>
        <begin position="48"/>
        <end position="214"/>
    </location>
</feature>
<dbReference type="EC" id="3.2.2.6" evidence="1"/>
<dbReference type="Pfam" id="PF23286">
    <property type="entry name" value="LRR_13"/>
    <property type="match status" value="1"/>
</dbReference>
<dbReference type="AlphaFoldDB" id="A0AA88UC84"/>
<evidence type="ECO:0000256" key="7">
    <source>
        <dbReference type="SAM" id="MobiDB-lite"/>
    </source>
</evidence>
<keyword evidence="13" id="KW-1185">Reference proteome</keyword>
<dbReference type="InterPro" id="IPR002182">
    <property type="entry name" value="NB-ARC"/>
</dbReference>
<feature type="domain" description="C-JID" evidence="9">
    <location>
        <begin position="832"/>
        <end position="984"/>
    </location>
</feature>
<dbReference type="Gene3D" id="3.80.10.10">
    <property type="entry name" value="Ribonuclease Inhibitor"/>
    <property type="match status" value="2"/>
</dbReference>
<evidence type="ECO:0000256" key="6">
    <source>
        <dbReference type="ARBA" id="ARBA00047304"/>
    </source>
</evidence>
<feature type="domain" description="Disease resistance protein Roq1-like winged-helix" evidence="10">
    <location>
        <begin position="285"/>
        <end position="348"/>
    </location>
</feature>
<keyword evidence="5" id="KW-0520">NAD</keyword>
<evidence type="ECO:0000259" key="9">
    <source>
        <dbReference type="Pfam" id="PF20160"/>
    </source>
</evidence>
<dbReference type="GO" id="GO:0006952">
    <property type="term" value="P:defense response"/>
    <property type="evidence" value="ECO:0007669"/>
    <property type="project" value="InterPro"/>
</dbReference>
<evidence type="ECO:0000259" key="10">
    <source>
        <dbReference type="Pfam" id="PF23282"/>
    </source>
</evidence>
<dbReference type="InterPro" id="IPR058192">
    <property type="entry name" value="WHD_ROQ1-like"/>
</dbReference>
<evidence type="ECO:0000256" key="4">
    <source>
        <dbReference type="ARBA" id="ARBA00022821"/>
    </source>
</evidence>
<evidence type="ECO:0000259" key="11">
    <source>
        <dbReference type="Pfam" id="PF23286"/>
    </source>
</evidence>
<evidence type="ECO:0000256" key="1">
    <source>
        <dbReference type="ARBA" id="ARBA00011982"/>
    </source>
</evidence>
<feature type="region of interest" description="Disordered" evidence="7">
    <location>
        <begin position="1145"/>
        <end position="1209"/>
    </location>
</feature>
<dbReference type="InterPro" id="IPR032675">
    <property type="entry name" value="LRR_dom_sf"/>
</dbReference>
<dbReference type="Gene3D" id="3.40.50.300">
    <property type="entry name" value="P-loop containing nucleotide triphosphate hydrolases"/>
    <property type="match status" value="1"/>
</dbReference>
<feature type="compositionally biased region" description="Basic and acidic residues" evidence="7">
    <location>
        <begin position="1165"/>
        <end position="1209"/>
    </location>
</feature>
<evidence type="ECO:0000313" key="13">
    <source>
        <dbReference type="Proteomes" id="UP001187471"/>
    </source>
</evidence>
<dbReference type="PANTHER" id="PTHR11017:SF580">
    <property type="entry name" value="ADP-RIBOSYL CYCLASE_CYCLIC ADP-RIBOSE HYDROLASE"/>
    <property type="match status" value="1"/>
</dbReference>
<dbReference type="Pfam" id="PF23282">
    <property type="entry name" value="WHD_ROQ1"/>
    <property type="match status" value="1"/>
</dbReference>
<dbReference type="InterPro" id="IPR044974">
    <property type="entry name" value="Disease_R_plants"/>
</dbReference>
<feature type="region of interest" description="Disordered" evidence="7">
    <location>
        <begin position="1033"/>
        <end position="1052"/>
    </location>
</feature>
<evidence type="ECO:0000256" key="3">
    <source>
        <dbReference type="ARBA" id="ARBA00022737"/>
    </source>
</evidence>
<sequence length="1209" mass="136006">MFMQTPILSTCRHESKVIHKLVMEVVNKLDHQVSNIKEDLVGIDSRVDEVKLLLELGTDDVRFIGIWGMGGIGKTTVASALFDNISHQFESAIFIHGVREKSKKYGLENLQEIMISKILNQKDVKVHSISQGMQWISGIVCRKKALVILDKVDNMDQVNALVGNHDCFGQGSRIIITTRDRKILGNTNVAKIHRVGLLGVTESVKLFNLNAFKKIHHPKEFEELSRLIVEYAGGLPLALKVLGTFLYGRDIEMWKSAVDRLRDIPEDDIIEKLKVSFDHGLKLVEQEIFLDIACFLKGEKVDYAKQVLDSFGFYSGIGIPVLVEKSLIVISKMHDLIQEMGWHIVRQVHPRQPGKYNRLWDPQEVHDVLTQNTGTEEVEGLQLDLPKPTEVDFSSDALKKMDRLRLLKFRNVYFSQVIECLPNQLRWLYWHGYPSKSLPATFKAANLVGLDLFWSHLEQFWPEGKRGNKLKFVNLAQSQELTGTPDFSDIPNLQKLVLESCTSLQQVHQSIAFHKNLVLLNLKGCINLRSLPDKIQLVSLERLILSSCIRLDKFPDIQGDMNNLSELYLNGTAIKELPLSVKCLKNLVLIELSGCRSLRSLPSSICSLRSLRFLNLSGCSELCELPGNLGNLGCLEELHADNTTVIQLPTSIRLLKKLKILSFTGCKNSIVPQPRRLPVVLPLVSGLSSLVMLYLGHQNLTSVPYDICYLSSLLELDIGGNNFVSLPSSMAQIPRLEILWLVGCKKLQVLPELPPSITGLYADDCVMLQGLAHPLSTYTRLLMVSLVNCSELVGSLADTLWQYLQQSASMFERIDGSTFRHRGYTSSSIMYAGRDIPGQLGNENMGRSISMELPPQWCSANFLGFAIYAVVQLAGDFTRHPLDRRRTHFIRMKVRVESDDNLEECFMIRRGIEISSTVKVGSMHLLLAYLRFGHVFSSTTLAARIQPNNCRLIEFLLSDVRFLANSEGWIVQKGGGRLIYKEDVMLPLEDQMMVCRPSNHHSPIIEGIHVPSILPPCPPRVQPINSDTTATTEFKPPTHPGDHPAIQHRPGKEPAQSITTTYTQYLATPPAPPQCPNTLPGLFFDPPPLEFHPEYLRLQWEKEKENDLTPTTSTAHGPGYATAPLDFLRRMDPFARALRVQQKQQINNLTPRGERFSAPDFDWESTSKRSSPESHKDPASESDSCDKAATENSKGEPARSIGIRRELDN</sequence>
<dbReference type="EMBL" id="JAVXUO010001759">
    <property type="protein sequence ID" value="KAK2979394.1"/>
    <property type="molecule type" value="Genomic_DNA"/>
</dbReference>
<feature type="domain" description="Disease resistance protein RPS4B/Roq1-like leucine-rich repeats" evidence="11">
    <location>
        <begin position="537"/>
        <end position="624"/>
    </location>
</feature>
<keyword evidence="4" id="KW-0611">Plant defense</keyword>
<dbReference type="InterPro" id="IPR058546">
    <property type="entry name" value="RPS4B/Roq1-like_LRR"/>
</dbReference>
<protein>
    <recommendedName>
        <fullName evidence="1">ADP-ribosyl cyclase/cyclic ADP-ribose hydrolase</fullName>
        <ecNumber evidence="1">3.2.2.6</ecNumber>
    </recommendedName>
</protein>
<comment type="catalytic activity">
    <reaction evidence="6">
        <text>NAD(+) + H2O = ADP-D-ribose + nicotinamide + H(+)</text>
        <dbReference type="Rhea" id="RHEA:16301"/>
        <dbReference type="ChEBI" id="CHEBI:15377"/>
        <dbReference type="ChEBI" id="CHEBI:15378"/>
        <dbReference type="ChEBI" id="CHEBI:17154"/>
        <dbReference type="ChEBI" id="CHEBI:57540"/>
        <dbReference type="ChEBI" id="CHEBI:57967"/>
        <dbReference type="EC" id="3.2.2.6"/>
    </reaction>
    <physiologicalReaction direction="left-to-right" evidence="6">
        <dbReference type="Rhea" id="RHEA:16302"/>
    </physiologicalReaction>
</comment>
<dbReference type="InterPro" id="IPR027417">
    <property type="entry name" value="P-loop_NTPase"/>
</dbReference>
<comment type="caution">
    <text evidence="12">The sequence shown here is derived from an EMBL/GenBank/DDBJ whole genome shotgun (WGS) entry which is preliminary data.</text>
</comment>
<reference evidence="12" key="1">
    <citation type="submission" date="2022-12" db="EMBL/GenBank/DDBJ databases">
        <title>Draft genome assemblies for two species of Escallonia (Escalloniales).</title>
        <authorList>
            <person name="Chanderbali A."/>
            <person name="Dervinis C."/>
            <person name="Anghel I."/>
            <person name="Soltis D."/>
            <person name="Soltis P."/>
            <person name="Zapata F."/>
        </authorList>
    </citation>
    <scope>NUCLEOTIDE SEQUENCE</scope>
    <source>
        <strain evidence="12">UCBG92.1500</strain>
        <tissue evidence="12">Leaf</tissue>
    </source>
</reference>
<evidence type="ECO:0000259" key="8">
    <source>
        <dbReference type="Pfam" id="PF00931"/>
    </source>
</evidence>
<keyword evidence="2" id="KW-0433">Leucine-rich repeat</keyword>
<dbReference type="SUPFAM" id="SSF52540">
    <property type="entry name" value="P-loop containing nucleoside triphosphate hydrolases"/>
    <property type="match status" value="1"/>
</dbReference>
<dbReference type="Gene3D" id="1.10.8.430">
    <property type="entry name" value="Helical domain of apoptotic protease-activating factors"/>
    <property type="match status" value="1"/>
</dbReference>
<organism evidence="12 13">
    <name type="scientific">Escallonia rubra</name>
    <dbReference type="NCBI Taxonomy" id="112253"/>
    <lineage>
        <taxon>Eukaryota</taxon>
        <taxon>Viridiplantae</taxon>
        <taxon>Streptophyta</taxon>
        <taxon>Embryophyta</taxon>
        <taxon>Tracheophyta</taxon>
        <taxon>Spermatophyta</taxon>
        <taxon>Magnoliopsida</taxon>
        <taxon>eudicotyledons</taxon>
        <taxon>Gunneridae</taxon>
        <taxon>Pentapetalae</taxon>
        <taxon>asterids</taxon>
        <taxon>campanulids</taxon>
        <taxon>Escalloniales</taxon>
        <taxon>Escalloniaceae</taxon>
        <taxon>Escallonia</taxon>
    </lineage>
</organism>
<dbReference type="Pfam" id="PF20160">
    <property type="entry name" value="C-JID"/>
    <property type="match status" value="1"/>
</dbReference>
<dbReference type="SUPFAM" id="SSF52058">
    <property type="entry name" value="L domain-like"/>
    <property type="match status" value="2"/>
</dbReference>
<proteinExistence type="predicted"/>
<feature type="non-terminal residue" evidence="12">
    <location>
        <position position="1"/>
    </location>
</feature>
<dbReference type="GO" id="GO:0043531">
    <property type="term" value="F:ADP binding"/>
    <property type="evidence" value="ECO:0007669"/>
    <property type="project" value="InterPro"/>
</dbReference>
<evidence type="ECO:0000256" key="5">
    <source>
        <dbReference type="ARBA" id="ARBA00023027"/>
    </source>
</evidence>
<name>A0AA88UC84_9ASTE</name>
<dbReference type="Proteomes" id="UP001187471">
    <property type="component" value="Unassembled WGS sequence"/>
</dbReference>
<dbReference type="PANTHER" id="PTHR11017">
    <property type="entry name" value="LEUCINE-RICH REPEAT-CONTAINING PROTEIN"/>
    <property type="match status" value="1"/>
</dbReference>
<dbReference type="Pfam" id="PF00931">
    <property type="entry name" value="NB-ARC"/>
    <property type="match status" value="1"/>
</dbReference>
<dbReference type="InterPro" id="IPR042197">
    <property type="entry name" value="Apaf_helical"/>
</dbReference>
<dbReference type="GO" id="GO:0061809">
    <property type="term" value="F:NAD+ nucleosidase activity, cyclic ADP-ribose generating"/>
    <property type="evidence" value="ECO:0007669"/>
    <property type="project" value="UniProtKB-EC"/>
</dbReference>
<dbReference type="InterPro" id="IPR045344">
    <property type="entry name" value="C-JID"/>
</dbReference>
<dbReference type="PRINTS" id="PR00364">
    <property type="entry name" value="DISEASERSIST"/>
</dbReference>
<gene>
    <name evidence="12" type="ORF">RJ640_022776</name>
</gene>
<keyword evidence="3" id="KW-0677">Repeat</keyword>